<comment type="subcellular location">
    <subcellularLocation>
        <location evidence="1">Membrane</location>
        <topology evidence="1">Multi-pass membrane protein</topology>
    </subcellularLocation>
</comment>
<sequence>MATVSDPPPATPDTRPGERHRLSGRLGPGAIVFMVVAAAAPLTVVAGSVPIGIAAGNGAGYPAMYVVAAVVLLFFAVGFTAMTRHVPNAGAFYSYVGTGLGRGAGLGSALVALISYVTVQGAVYGYVGFLVDDLVTGYGGPSLPWWLWTAVFLAVTGVLGYRHIELSSKVLGVLLVAEVGIVLVLDAAVIGRGGGGEGLSSALVRPDAVLSGAPGIGLMFAIAGFIGFEATAIFRDEARDPERTIPRATYLALAIIGVFYTLSAWAIVSAWGDGSVVEAATADPGGIVVTTAAQFVGTAAADVMQVLFVTSLFAAILSFHNVLSRYVFSLGNTGVLPVACGRSHARHASPHVASLVTTAIGGLLMAVCAVAGLDPVLEIFTWLAGIASVGIVVLMLLACVAVVVFFRRTGLDRRPWHGLVAPGLGAVGLALILVLLVRNLPLLMGGSTPLGVGAGVLLAAALAAGWLLARARPNAARDLTTATPADSAPQI</sequence>
<feature type="transmembrane region" description="Helical" evidence="6">
    <location>
        <begin position="248"/>
        <end position="268"/>
    </location>
</feature>
<dbReference type="Pfam" id="PF00324">
    <property type="entry name" value="AA_permease"/>
    <property type="match status" value="1"/>
</dbReference>
<feature type="transmembrane region" description="Helical" evidence="6">
    <location>
        <begin position="29"/>
        <end position="51"/>
    </location>
</feature>
<feature type="transmembrane region" description="Helical" evidence="6">
    <location>
        <begin position="379"/>
        <end position="406"/>
    </location>
</feature>
<dbReference type="GO" id="GO:0016020">
    <property type="term" value="C:membrane"/>
    <property type="evidence" value="ECO:0007669"/>
    <property type="project" value="UniProtKB-SubCell"/>
</dbReference>
<feature type="transmembrane region" description="Helical" evidence="6">
    <location>
        <begin position="63"/>
        <end position="82"/>
    </location>
</feature>
<feature type="transmembrane region" description="Helical" evidence="6">
    <location>
        <begin position="145"/>
        <end position="164"/>
    </location>
</feature>
<dbReference type="STRING" id="1190417.SAMN05660690_2090"/>
<feature type="transmembrane region" description="Helical" evidence="6">
    <location>
        <begin position="449"/>
        <end position="469"/>
    </location>
</feature>
<keyword evidence="2 6" id="KW-0812">Transmembrane</keyword>
<dbReference type="InterPro" id="IPR050367">
    <property type="entry name" value="APC_superfamily"/>
</dbReference>
<dbReference type="RefSeq" id="WP_091365661.1">
    <property type="nucleotide sequence ID" value="NZ_FMZF01000002.1"/>
</dbReference>
<dbReference type="PANTHER" id="PTHR42770">
    <property type="entry name" value="AMINO ACID TRANSPORTER-RELATED"/>
    <property type="match status" value="1"/>
</dbReference>
<dbReference type="EMBL" id="FMZF01000002">
    <property type="protein sequence ID" value="SDC60193.1"/>
    <property type="molecule type" value="Genomic_DNA"/>
</dbReference>
<dbReference type="AlphaFoldDB" id="A0A1G6MXC3"/>
<dbReference type="Gene3D" id="1.20.1740.10">
    <property type="entry name" value="Amino acid/polyamine transporter I"/>
    <property type="match status" value="1"/>
</dbReference>
<accession>A0A1G6MXC3</accession>
<evidence type="ECO:0000259" key="7">
    <source>
        <dbReference type="Pfam" id="PF00324"/>
    </source>
</evidence>
<organism evidence="8 9">
    <name type="scientific">Geodermatophilus telluris</name>
    <dbReference type="NCBI Taxonomy" id="1190417"/>
    <lineage>
        <taxon>Bacteria</taxon>
        <taxon>Bacillati</taxon>
        <taxon>Actinomycetota</taxon>
        <taxon>Actinomycetes</taxon>
        <taxon>Geodermatophilales</taxon>
        <taxon>Geodermatophilaceae</taxon>
        <taxon>Geodermatophilus</taxon>
    </lineage>
</organism>
<gene>
    <name evidence="8" type="ORF">SAMN05660690_2090</name>
</gene>
<evidence type="ECO:0000256" key="4">
    <source>
        <dbReference type="ARBA" id="ARBA00023136"/>
    </source>
</evidence>
<feature type="region of interest" description="Disordered" evidence="5">
    <location>
        <begin position="1"/>
        <end position="21"/>
    </location>
</feature>
<dbReference type="OrthoDB" id="137613at2"/>
<evidence type="ECO:0000313" key="8">
    <source>
        <dbReference type="EMBL" id="SDC60193.1"/>
    </source>
</evidence>
<proteinExistence type="predicted"/>
<dbReference type="PANTHER" id="PTHR42770:SF16">
    <property type="entry name" value="AMINO ACID PERMEASE"/>
    <property type="match status" value="1"/>
</dbReference>
<feature type="domain" description="Amino acid permease/ SLC12A" evidence="7">
    <location>
        <begin position="31"/>
        <end position="437"/>
    </location>
</feature>
<feature type="transmembrane region" description="Helical" evidence="6">
    <location>
        <begin position="418"/>
        <end position="437"/>
    </location>
</feature>
<keyword evidence="9" id="KW-1185">Reference proteome</keyword>
<feature type="transmembrane region" description="Helical" evidence="6">
    <location>
        <begin position="352"/>
        <end position="373"/>
    </location>
</feature>
<dbReference type="InterPro" id="IPR004841">
    <property type="entry name" value="AA-permease/SLC12A_dom"/>
</dbReference>
<reference evidence="9" key="1">
    <citation type="submission" date="2016-10" db="EMBL/GenBank/DDBJ databases">
        <authorList>
            <person name="Varghese N."/>
            <person name="Submissions S."/>
        </authorList>
    </citation>
    <scope>NUCLEOTIDE SEQUENCE [LARGE SCALE GENOMIC DNA]</scope>
    <source>
        <strain evidence="9">DSM 45421</strain>
    </source>
</reference>
<feature type="transmembrane region" description="Helical" evidence="6">
    <location>
        <begin position="303"/>
        <end position="323"/>
    </location>
</feature>
<feature type="transmembrane region" description="Helical" evidence="6">
    <location>
        <begin position="210"/>
        <end position="228"/>
    </location>
</feature>
<keyword evidence="4 6" id="KW-0472">Membrane</keyword>
<evidence type="ECO:0000256" key="6">
    <source>
        <dbReference type="SAM" id="Phobius"/>
    </source>
</evidence>
<feature type="transmembrane region" description="Helical" evidence="6">
    <location>
        <begin position="171"/>
        <end position="190"/>
    </location>
</feature>
<evidence type="ECO:0000256" key="1">
    <source>
        <dbReference type="ARBA" id="ARBA00004141"/>
    </source>
</evidence>
<feature type="compositionally biased region" description="Pro residues" evidence="5">
    <location>
        <begin position="1"/>
        <end position="11"/>
    </location>
</feature>
<dbReference type="PIRSF" id="PIRSF006060">
    <property type="entry name" value="AA_transporter"/>
    <property type="match status" value="1"/>
</dbReference>
<evidence type="ECO:0000256" key="3">
    <source>
        <dbReference type="ARBA" id="ARBA00022989"/>
    </source>
</evidence>
<name>A0A1G6MXC3_9ACTN</name>
<evidence type="ECO:0000256" key="2">
    <source>
        <dbReference type="ARBA" id="ARBA00022692"/>
    </source>
</evidence>
<dbReference type="Proteomes" id="UP000199416">
    <property type="component" value="Unassembled WGS sequence"/>
</dbReference>
<dbReference type="GO" id="GO:0055085">
    <property type="term" value="P:transmembrane transport"/>
    <property type="evidence" value="ECO:0007669"/>
    <property type="project" value="InterPro"/>
</dbReference>
<keyword evidence="3 6" id="KW-1133">Transmembrane helix</keyword>
<evidence type="ECO:0000256" key="5">
    <source>
        <dbReference type="SAM" id="MobiDB-lite"/>
    </source>
</evidence>
<protein>
    <submittedName>
        <fullName evidence="8">Amino acid transporter</fullName>
    </submittedName>
</protein>
<evidence type="ECO:0000313" key="9">
    <source>
        <dbReference type="Proteomes" id="UP000199416"/>
    </source>
</evidence>
<feature type="transmembrane region" description="Helical" evidence="6">
    <location>
        <begin position="103"/>
        <end position="125"/>
    </location>
</feature>